<reference evidence="1" key="1">
    <citation type="submission" date="2023-05" db="EMBL/GenBank/DDBJ databases">
        <authorList>
            <consortium name="ELIXIR-Norway"/>
        </authorList>
    </citation>
    <scope>NUCLEOTIDE SEQUENCE</scope>
</reference>
<name>A0AC59Y159_RANTA</name>
<protein>
    <submittedName>
        <fullName evidence="1">Uncharacterized protein</fullName>
    </submittedName>
</protein>
<dbReference type="EMBL" id="OX596085">
    <property type="protein sequence ID" value="CAM9291712.1"/>
    <property type="molecule type" value="Genomic_DNA"/>
</dbReference>
<reference evidence="1" key="2">
    <citation type="submission" date="2025-03" db="EMBL/GenBank/DDBJ databases">
        <authorList>
            <consortium name="ELIXIR-Norway"/>
            <consortium name="Elixir Norway"/>
        </authorList>
    </citation>
    <scope>NUCLEOTIDE SEQUENCE</scope>
</reference>
<evidence type="ECO:0000313" key="1">
    <source>
        <dbReference type="EMBL" id="CAM9291712.1"/>
    </source>
</evidence>
<accession>A0AC59Y159</accession>
<evidence type="ECO:0000313" key="2">
    <source>
        <dbReference type="Proteomes" id="UP001162501"/>
    </source>
</evidence>
<proteinExistence type="predicted"/>
<sequence length="136" mass="15227">MKVLVTQLCPTLCDPMNCSPPRSSIHGILRARILELGSHFFLQGVFLTQGLNPGLLHCRQILYHLTHQGSPSSFFNSIFLENYGTREAQFRFSEPPPTKKKLKNLNCSSEIKLLPYSFIPGCSCLTTFPQLASQQG</sequence>
<organism evidence="1 2">
    <name type="scientific">Rangifer tarandus platyrhynchus</name>
    <name type="common">Svalbard reindeer</name>
    <dbReference type="NCBI Taxonomy" id="3082113"/>
    <lineage>
        <taxon>Eukaryota</taxon>
        <taxon>Metazoa</taxon>
        <taxon>Chordata</taxon>
        <taxon>Craniata</taxon>
        <taxon>Vertebrata</taxon>
        <taxon>Euteleostomi</taxon>
        <taxon>Mammalia</taxon>
        <taxon>Eutheria</taxon>
        <taxon>Laurasiatheria</taxon>
        <taxon>Artiodactyla</taxon>
        <taxon>Ruminantia</taxon>
        <taxon>Pecora</taxon>
        <taxon>Cervidae</taxon>
        <taxon>Odocoileinae</taxon>
        <taxon>Rangifer</taxon>
    </lineage>
</organism>
<gene>
    <name evidence="1" type="ORF">MRATA1EN22A_LOCUS518</name>
</gene>
<dbReference type="Proteomes" id="UP001162501">
    <property type="component" value="Chromosome 1"/>
</dbReference>